<evidence type="ECO:0000256" key="6">
    <source>
        <dbReference type="ARBA" id="ARBA00022777"/>
    </source>
</evidence>
<feature type="domain" description="Histidine kinase/HSP90-like ATPase" evidence="10">
    <location>
        <begin position="289"/>
        <end position="368"/>
    </location>
</feature>
<feature type="transmembrane region" description="Helical" evidence="9">
    <location>
        <begin position="30"/>
        <end position="47"/>
    </location>
</feature>
<dbReference type="PANTHER" id="PTHR24421:SF10">
    <property type="entry name" value="NITRATE_NITRITE SENSOR PROTEIN NARQ"/>
    <property type="match status" value="1"/>
</dbReference>
<evidence type="ECO:0000259" key="11">
    <source>
        <dbReference type="Pfam" id="PF07730"/>
    </source>
</evidence>
<evidence type="ECO:0000256" key="7">
    <source>
        <dbReference type="ARBA" id="ARBA00022840"/>
    </source>
</evidence>
<dbReference type="InterPro" id="IPR003594">
    <property type="entry name" value="HATPase_dom"/>
</dbReference>
<feature type="transmembrane region" description="Helical" evidence="9">
    <location>
        <begin position="7"/>
        <end position="24"/>
    </location>
</feature>
<keyword evidence="8" id="KW-0902">Two-component regulatory system</keyword>
<dbReference type="EC" id="2.7.13.3" evidence="2"/>
<dbReference type="AlphaFoldDB" id="A0A1G9VLF8"/>
<evidence type="ECO:0000256" key="3">
    <source>
        <dbReference type="ARBA" id="ARBA00022553"/>
    </source>
</evidence>
<dbReference type="PANTHER" id="PTHR24421">
    <property type="entry name" value="NITRATE/NITRITE SENSOR PROTEIN NARX-RELATED"/>
    <property type="match status" value="1"/>
</dbReference>
<protein>
    <recommendedName>
        <fullName evidence="2">histidine kinase</fullName>
        <ecNumber evidence="2">2.7.13.3</ecNumber>
    </recommendedName>
</protein>
<feature type="transmembrane region" description="Helical" evidence="9">
    <location>
        <begin position="95"/>
        <end position="114"/>
    </location>
</feature>
<comment type="catalytic activity">
    <reaction evidence="1">
        <text>ATP + protein L-histidine = ADP + protein N-phospho-L-histidine.</text>
        <dbReference type="EC" id="2.7.13.3"/>
    </reaction>
</comment>
<keyword evidence="7" id="KW-0067">ATP-binding</keyword>
<evidence type="ECO:0000313" key="12">
    <source>
        <dbReference type="EMBL" id="SDM72655.1"/>
    </source>
</evidence>
<keyword evidence="4" id="KW-0808">Transferase</keyword>
<dbReference type="SUPFAM" id="SSF55874">
    <property type="entry name" value="ATPase domain of HSP90 chaperone/DNA topoisomerase II/histidine kinase"/>
    <property type="match status" value="1"/>
</dbReference>
<dbReference type="Pfam" id="PF07730">
    <property type="entry name" value="HisKA_3"/>
    <property type="match status" value="1"/>
</dbReference>
<dbReference type="OrthoDB" id="199946at2"/>
<name>A0A1G9VLF8_9BACL</name>
<keyword evidence="6 12" id="KW-0418">Kinase</keyword>
<keyword evidence="9" id="KW-0472">Membrane</keyword>
<keyword evidence="9" id="KW-1133">Transmembrane helix</keyword>
<evidence type="ECO:0000256" key="5">
    <source>
        <dbReference type="ARBA" id="ARBA00022741"/>
    </source>
</evidence>
<keyword evidence="3" id="KW-0597">Phosphoprotein</keyword>
<keyword evidence="9" id="KW-0812">Transmembrane</keyword>
<dbReference type="Proteomes" id="UP000182783">
    <property type="component" value="Unassembled WGS sequence"/>
</dbReference>
<feature type="domain" description="Signal transduction histidine kinase subgroup 3 dimerisation and phosphoacceptor" evidence="11">
    <location>
        <begin position="182"/>
        <end position="244"/>
    </location>
</feature>
<evidence type="ECO:0000256" key="4">
    <source>
        <dbReference type="ARBA" id="ARBA00022679"/>
    </source>
</evidence>
<evidence type="ECO:0000256" key="8">
    <source>
        <dbReference type="ARBA" id="ARBA00023012"/>
    </source>
</evidence>
<dbReference type="EMBL" id="FNGM01000017">
    <property type="protein sequence ID" value="SDM72655.1"/>
    <property type="molecule type" value="Genomic_DNA"/>
</dbReference>
<evidence type="ECO:0000256" key="2">
    <source>
        <dbReference type="ARBA" id="ARBA00012438"/>
    </source>
</evidence>
<keyword evidence="5" id="KW-0547">Nucleotide-binding</keyword>
<dbReference type="InterPro" id="IPR011712">
    <property type="entry name" value="Sig_transdc_His_kin_sub3_dim/P"/>
</dbReference>
<dbReference type="Gene3D" id="3.30.565.10">
    <property type="entry name" value="Histidine kinase-like ATPase, C-terminal domain"/>
    <property type="match status" value="1"/>
</dbReference>
<dbReference type="GO" id="GO:0016020">
    <property type="term" value="C:membrane"/>
    <property type="evidence" value="ECO:0007669"/>
    <property type="project" value="InterPro"/>
</dbReference>
<dbReference type="GO" id="GO:0000155">
    <property type="term" value="F:phosphorelay sensor kinase activity"/>
    <property type="evidence" value="ECO:0007669"/>
    <property type="project" value="InterPro"/>
</dbReference>
<dbReference type="InterPro" id="IPR036890">
    <property type="entry name" value="HATPase_C_sf"/>
</dbReference>
<dbReference type="Pfam" id="PF02518">
    <property type="entry name" value="HATPase_c"/>
    <property type="match status" value="1"/>
</dbReference>
<evidence type="ECO:0000256" key="9">
    <source>
        <dbReference type="SAM" id="Phobius"/>
    </source>
</evidence>
<evidence type="ECO:0000259" key="10">
    <source>
        <dbReference type="Pfam" id="PF02518"/>
    </source>
</evidence>
<dbReference type="GO" id="GO:0046983">
    <property type="term" value="F:protein dimerization activity"/>
    <property type="evidence" value="ECO:0007669"/>
    <property type="project" value="InterPro"/>
</dbReference>
<dbReference type="Gene3D" id="1.20.5.1930">
    <property type="match status" value="1"/>
</dbReference>
<dbReference type="RefSeq" id="WP_062523027.1">
    <property type="nucleotide sequence ID" value="NZ_CP048429.1"/>
</dbReference>
<sequence>MNREMNVLRYALMIIPALMAIYLYDYADYELFTFHFLLLLLVVALGGRLPGPLRALACAIELLYTAWLCQHYGDLMIFPAVSALLNYSRLENRPVVLVFFVIHAVALNVALSGAEPRIRVVMNLTFLFSAALNKLLMRAGRGRVDTLFLYDELRKKHFELEEARSSLLQFTAQIEGAAQAEERVRIARQLHDDIGHRLIRVKMMTEAAIHTLPHSPETGMDMMNQIRDQLAASMDDMRAAVRRINYGSQLEGAYALDRLLEELGRDTGIETSYQVYGIPYPLYPSVRVTLYKNAQEALTNALRHGQATAVWIKVSFSEQEVAMEVGNNGQRPEENPLLKLRGKGGMGLQGMAERVHLVGGTLELQLEPEFAVITRIALHNQPDKLPL</sequence>
<dbReference type="InterPro" id="IPR050482">
    <property type="entry name" value="Sensor_HK_TwoCompSys"/>
</dbReference>
<dbReference type="GO" id="GO:0005524">
    <property type="term" value="F:ATP binding"/>
    <property type="evidence" value="ECO:0007669"/>
    <property type="project" value="UniProtKB-KW"/>
</dbReference>
<gene>
    <name evidence="12" type="ORF">SAMN05216191_11749</name>
</gene>
<evidence type="ECO:0000256" key="1">
    <source>
        <dbReference type="ARBA" id="ARBA00000085"/>
    </source>
</evidence>
<dbReference type="CDD" id="cd16917">
    <property type="entry name" value="HATPase_UhpB-NarQ-NarX-like"/>
    <property type="match status" value="1"/>
</dbReference>
<reference evidence="12 13" key="1">
    <citation type="submission" date="2016-10" db="EMBL/GenBank/DDBJ databases">
        <authorList>
            <person name="de Groot N.N."/>
        </authorList>
    </citation>
    <scope>NUCLEOTIDE SEQUENCE [LARGE SCALE GENOMIC DNA]</scope>
    <source>
        <strain evidence="12 13">CGMCC 1.10239</strain>
    </source>
</reference>
<accession>A0A1G9VLF8</accession>
<evidence type="ECO:0000313" key="13">
    <source>
        <dbReference type="Proteomes" id="UP000182783"/>
    </source>
</evidence>
<organism evidence="12 13">
    <name type="scientific">Paenibacillus jilunlii</name>
    <dbReference type="NCBI Taxonomy" id="682956"/>
    <lineage>
        <taxon>Bacteria</taxon>
        <taxon>Bacillati</taxon>
        <taxon>Bacillota</taxon>
        <taxon>Bacilli</taxon>
        <taxon>Bacillales</taxon>
        <taxon>Paenibacillaceae</taxon>
        <taxon>Paenibacillus</taxon>
    </lineage>
</organism>
<proteinExistence type="predicted"/>